<name>K0RR41_THAOC</name>
<accession>K0RR41</accession>
<evidence type="ECO:0000313" key="1">
    <source>
        <dbReference type="EMBL" id="EJK51356.1"/>
    </source>
</evidence>
<evidence type="ECO:0000313" key="2">
    <source>
        <dbReference type="Proteomes" id="UP000266841"/>
    </source>
</evidence>
<protein>
    <submittedName>
        <fullName evidence="1">Uncharacterized protein</fullName>
    </submittedName>
</protein>
<reference evidence="1 2" key="1">
    <citation type="journal article" date="2012" name="Genome Biol.">
        <title>Genome and low-iron response of an oceanic diatom adapted to chronic iron limitation.</title>
        <authorList>
            <person name="Lommer M."/>
            <person name="Specht M."/>
            <person name="Roy A.S."/>
            <person name="Kraemer L."/>
            <person name="Andreson R."/>
            <person name="Gutowska M.A."/>
            <person name="Wolf J."/>
            <person name="Bergner S.V."/>
            <person name="Schilhabel M.B."/>
            <person name="Klostermeier U.C."/>
            <person name="Beiko R.G."/>
            <person name="Rosenstiel P."/>
            <person name="Hippler M."/>
            <person name="Laroche J."/>
        </authorList>
    </citation>
    <scope>NUCLEOTIDE SEQUENCE [LARGE SCALE GENOMIC DNA]</scope>
    <source>
        <strain evidence="1 2">CCMP1005</strain>
    </source>
</reference>
<dbReference type="OrthoDB" id="10635565at2759"/>
<dbReference type="eggNOG" id="ENOG502TJPJ">
    <property type="taxonomic scope" value="Eukaryota"/>
</dbReference>
<gene>
    <name evidence="1" type="ORF">THAOC_29474</name>
</gene>
<dbReference type="EMBL" id="AGNL01041770">
    <property type="protein sequence ID" value="EJK51356.1"/>
    <property type="molecule type" value="Genomic_DNA"/>
</dbReference>
<organism evidence="1 2">
    <name type="scientific">Thalassiosira oceanica</name>
    <name type="common">Marine diatom</name>
    <dbReference type="NCBI Taxonomy" id="159749"/>
    <lineage>
        <taxon>Eukaryota</taxon>
        <taxon>Sar</taxon>
        <taxon>Stramenopiles</taxon>
        <taxon>Ochrophyta</taxon>
        <taxon>Bacillariophyta</taxon>
        <taxon>Coscinodiscophyceae</taxon>
        <taxon>Thalassiosirophycidae</taxon>
        <taxon>Thalassiosirales</taxon>
        <taxon>Thalassiosiraceae</taxon>
        <taxon>Thalassiosira</taxon>
    </lineage>
</organism>
<sequence length="340" mass="37710">MLETSKFSVEIKTLASAFGLMSDGFHGTDRAGRLHAAKRGYLSEPPRRRDRMRADRRFFVFFPHACVVIGMNKSAATARVRGGRMEDARVPTMKLDAAQAQNLRVTALLSVAAKEKRHATTRRLGFRAPVLQRKMEDALVKMTEDTCFDEDLNMFCASLSDGGCPCGSGEVRCGSFCIDADTACCCDRDKEEYCVDWEGTAKGESYCHAYDDGGCPCGAGESRCGADESTIGYCSSICCEGDEPNLCIGEGFKMYCAAAECALNDRFDRNQQKMIGVTRSYGFAEEQDIIFKLLRLHREAGDAEKRRLEVEAASLAHTIESRRAHAKKGFQPRNYELSYM</sequence>
<proteinExistence type="predicted"/>
<comment type="caution">
    <text evidence="1">The sequence shown here is derived from an EMBL/GenBank/DDBJ whole genome shotgun (WGS) entry which is preliminary data.</text>
</comment>
<dbReference type="Proteomes" id="UP000266841">
    <property type="component" value="Unassembled WGS sequence"/>
</dbReference>
<keyword evidence="2" id="KW-1185">Reference proteome</keyword>
<dbReference type="AlphaFoldDB" id="K0RR41"/>